<sequence>MRYITLLLLLFSLCAQSSEQPMLTDLSSLQWQNRIIVVNEVADAEKAASLLEDNAAGVTDRDLLWLVFKDSRTLTNYSGPMAPELKANTLQTYRIEPGQVILIGKDGGVKDRLDQVDLEALFADIDAMPMRRNEMRE</sequence>
<evidence type="ECO:0000313" key="5">
    <source>
        <dbReference type="Proteomes" id="UP000243207"/>
    </source>
</evidence>
<protein>
    <recommendedName>
        <fullName evidence="3">DUF4174 domain-containing protein</fullName>
    </recommendedName>
</protein>
<proteinExistence type="predicted"/>
<feature type="signal peptide" evidence="2">
    <location>
        <begin position="1"/>
        <end position="17"/>
    </location>
</feature>
<evidence type="ECO:0000313" key="4">
    <source>
        <dbReference type="EMBL" id="SDS06766.1"/>
    </source>
</evidence>
<keyword evidence="1 2" id="KW-0732">Signal</keyword>
<dbReference type="OrthoDB" id="7362103at2"/>
<evidence type="ECO:0000256" key="2">
    <source>
        <dbReference type="SAM" id="SignalP"/>
    </source>
</evidence>
<feature type="chain" id="PRO_5009256287" description="DUF4174 domain-containing protein" evidence="2">
    <location>
        <begin position="18"/>
        <end position="137"/>
    </location>
</feature>
<dbReference type="AlphaFoldDB" id="A0A1H1P690"/>
<evidence type="ECO:0000256" key="1">
    <source>
        <dbReference type="ARBA" id="ARBA00022729"/>
    </source>
</evidence>
<dbReference type="STRING" id="487184.SAMN05216421_0845"/>
<name>A0A1H1P690_9GAMM</name>
<feature type="domain" description="DUF4174" evidence="3">
    <location>
        <begin position="26"/>
        <end position="134"/>
    </location>
</feature>
<dbReference type="Proteomes" id="UP000243207">
    <property type="component" value="Chromosome I"/>
</dbReference>
<organism evidence="4 5">
    <name type="scientific">Halopseudomonas xinjiangensis</name>
    <dbReference type="NCBI Taxonomy" id="487184"/>
    <lineage>
        <taxon>Bacteria</taxon>
        <taxon>Pseudomonadati</taxon>
        <taxon>Pseudomonadota</taxon>
        <taxon>Gammaproteobacteria</taxon>
        <taxon>Pseudomonadales</taxon>
        <taxon>Pseudomonadaceae</taxon>
        <taxon>Halopseudomonas</taxon>
    </lineage>
</organism>
<accession>A0A1H1P690</accession>
<dbReference type="InterPro" id="IPR025232">
    <property type="entry name" value="DUF4174"/>
</dbReference>
<dbReference type="EMBL" id="LT629736">
    <property type="protein sequence ID" value="SDS06766.1"/>
    <property type="molecule type" value="Genomic_DNA"/>
</dbReference>
<keyword evidence="5" id="KW-1185">Reference proteome</keyword>
<evidence type="ECO:0000259" key="3">
    <source>
        <dbReference type="Pfam" id="PF13778"/>
    </source>
</evidence>
<dbReference type="Pfam" id="PF13778">
    <property type="entry name" value="DUF4174"/>
    <property type="match status" value="1"/>
</dbReference>
<gene>
    <name evidence="4" type="ORF">SAMN05216421_0845</name>
</gene>
<reference evidence="5" key="1">
    <citation type="submission" date="2016-10" db="EMBL/GenBank/DDBJ databases">
        <authorList>
            <person name="Varghese N."/>
            <person name="Submissions S."/>
        </authorList>
    </citation>
    <scope>NUCLEOTIDE SEQUENCE [LARGE SCALE GENOMIC DNA]</scope>
    <source>
        <strain evidence="5">NRRL B-51270</strain>
    </source>
</reference>
<dbReference type="RefSeq" id="WP_093391980.1">
    <property type="nucleotide sequence ID" value="NZ_LT629736.1"/>
</dbReference>